<proteinExistence type="predicted"/>
<name>A0A067M822_BOTB1</name>
<accession>A0A067M822</accession>
<dbReference type="AlphaFoldDB" id="A0A067M822"/>
<reference evidence="2" key="1">
    <citation type="journal article" date="2014" name="Proc. Natl. Acad. Sci. U.S.A.">
        <title>Extensive sampling of basidiomycete genomes demonstrates inadequacy of the white-rot/brown-rot paradigm for wood decay fungi.</title>
        <authorList>
            <person name="Riley R."/>
            <person name="Salamov A.A."/>
            <person name="Brown D.W."/>
            <person name="Nagy L.G."/>
            <person name="Floudas D."/>
            <person name="Held B.W."/>
            <person name="Levasseur A."/>
            <person name="Lombard V."/>
            <person name="Morin E."/>
            <person name="Otillar R."/>
            <person name="Lindquist E.A."/>
            <person name="Sun H."/>
            <person name="LaButti K.M."/>
            <person name="Schmutz J."/>
            <person name="Jabbour D."/>
            <person name="Luo H."/>
            <person name="Baker S.E."/>
            <person name="Pisabarro A.G."/>
            <person name="Walton J.D."/>
            <person name="Blanchette R.A."/>
            <person name="Henrissat B."/>
            <person name="Martin F."/>
            <person name="Cullen D."/>
            <person name="Hibbett D.S."/>
            <person name="Grigoriev I.V."/>
        </authorList>
    </citation>
    <scope>NUCLEOTIDE SEQUENCE [LARGE SCALE GENOMIC DNA]</scope>
    <source>
        <strain evidence="2">FD-172 SS1</strain>
    </source>
</reference>
<protein>
    <submittedName>
        <fullName evidence="1">Uncharacterized protein</fullName>
    </submittedName>
</protein>
<dbReference type="InParanoid" id="A0A067M822"/>
<dbReference type="EMBL" id="KL198064">
    <property type="protein sequence ID" value="KDQ10815.1"/>
    <property type="molecule type" value="Genomic_DNA"/>
</dbReference>
<evidence type="ECO:0000313" key="2">
    <source>
        <dbReference type="Proteomes" id="UP000027195"/>
    </source>
</evidence>
<gene>
    <name evidence="1" type="ORF">BOTBODRAFT_46836</name>
</gene>
<evidence type="ECO:0000313" key="1">
    <source>
        <dbReference type="EMBL" id="KDQ10815.1"/>
    </source>
</evidence>
<dbReference type="Proteomes" id="UP000027195">
    <property type="component" value="Unassembled WGS sequence"/>
</dbReference>
<dbReference type="HOGENOM" id="CLU_1488776_0_0_1"/>
<sequence>MFGAGLGVARPEGGTQSNCEYQIDDFQSGLCSFGAFPSNQGAVSKVLIGGVGCQAPQSAGYVGCAIETAPHQRHPEGCELPPSLDLAPFVELIGNVRTWMRASSLQFHRYKLARWDKFSKNTGKQLRKELTTNDGLVGMLRGCTTGVNKKNERLKVLASKLEARSPADASAPMQSLGISCR</sequence>
<keyword evidence="2" id="KW-1185">Reference proteome</keyword>
<organism evidence="1 2">
    <name type="scientific">Botryobasidium botryosum (strain FD-172 SS1)</name>
    <dbReference type="NCBI Taxonomy" id="930990"/>
    <lineage>
        <taxon>Eukaryota</taxon>
        <taxon>Fungi</taxon>
        <taxon>Dikarya</taxon>
        <taxon>Basidiomycota</taxon>
        <taxon>Agaricomycotina</taxon>
        <taxon>Agaricomycetes</taxon>
        <taxon>Cantharellales</taxon>
        <taxon>Botryobasidiaceae</taxon>
        <taxon>Botryobasidium</taxon>
    </lineage>
</organism>